<dbReference type="EMBL" id="NRSD01000008">
    <property type="protein sequence ID" value="MBK1644849.1"/>
    <property type="molecule type" value="Genomic_DNA"/>
</dbReference>
<organism evidence="2 3">
    <name type="scientific">Thiocapsa imhoffii</name>
    <dbReference type="NCBI Taxonomy" id="382777"/>
    <lineage>
        <taxon>Bacteria</taxon>
        <taxon>Pseudomonadati</taxon>
        <taxon>Pseudomonadota</taxon>
        <taxon>Gammaproteobacteria</taxon>
        <taxon>Chromatiales</taxon>
        <taxon>Chromatiaceae</taxon>
        <taxon>Thiocapsa</taxon>
    </lineage>
</organism>
<evidence type="ECO:0000313" key="2">
    <source>
        <dbReference type="EMBL" id="MBK1644849.1"/>
    </source>
</evidence>
<sequence length="371" mass="42015">MLPSICFVGGDNYPIINPEYGDRYFGGESVQQTLIAKAFQKLGYPVHMVVLDYGQPDGELIDGIHVWRTYREGAGFPVIRFVHPKTTKMLSALNRANCDIYFQSCSGAVTGLVGWYCSSHRRSFIYRVASDADCVNSLPLIRYGRDRWLYKYGLKQARIIAAQSEHQRYLLSESFNQDSTLIDMAVDIPSIPMDRKYDFDVIWVNNFRSLKRPNHVLTLAKALPQYRFLMIGGPVPGSEGLYEKIVQEAGSIKNLNVIGPVPYSRVGDYFLKSRLFINTSEIEGFPNSMLQAWAAAVPVLSYLDPDGVNVRCRLGDCPNDIKEMEYKIQLYLEHAELLAETGERARAHVLRRHAPNAIAEQYIEAMGIKKL</sequence>
<dbReference type="AlphaFoldDB" id="A0A9X0WHK6"/>
<feature type="domain" description="Glycosyl transferase family 1" evidence="1">
    <location>
        <begin position="199"/>
        <end position="347"/>
    </location>
</feature>
<proteinExistence type="predicted"/>
<dbReference type="Pfam" id="PF00534">
    <property type="entry name" value="Glycos_transf_1"/>
    <property type="match status" value="1"/>
</dbReference>
<dbReference type="RefSeq" id="WP_200387661.1">
    <property type="nucleotide sequence ID" value="NZ_NRSD01000008.1"/>
</dbReference>
<keyword evidence="2" id="KW-0808">Transferase</keyword>
<dbReference type="Proteomes" id="UP001138802">
    <property type="component" value="Unassembled WGS sequence"/>
</dbReference>
<evidence type="ECO:0000259" key="1">
    <source>
        <dbReference type="Pfam" id="PF00534"/>
    </source>
</evidence>
<dbReference type="InterPro" id="IPR001296">
    <property type="entry name" value="Glyco_trans_1"/>
</dbReference>
<dbReference type="GO" id="GO:1901135">
    <property type="term" value="P:carbohydrate derivative metabolic process"/>
    <property type="evidence" value="ECO:0007669"/>
    <property type="project" value="UniProtKB-ARBA"/>
</dbReference>
<reference evidence="2 3" key="1">
    <citation type="journal article" date="2020" name="Microorganisms">
        <title>Osmotic Adaptation and Compatible Solute Biosynthesis of Phototrophic Bacteria as Revealed from Genome Analyses.</title>
        <authorList>
            <person name="Imhoff J.F."/>
            <person name="Rahn T."/>
            <person name="Kunzel S."/>
            <person name="Keller A."/>
            <person name="Neulinger S.C."/>
        </authorList>
    </citation>
    <scope>NUCLEOTIDE SEQUENCE [LARGE SCALE GENOMIC DNA]</scope>
    <source>
        <strain evidence="2 3">DSM 21303</strain>
    </source>
</reference>
<dbReference type="CDD" id="cd03801">
    <property type="entry name" value="GT4_PimA-like"/>
    <property type="match status" value="1"/>
</dbReference>
<name>A0A9X0WHK6_9GAMM</name>
<dbReference type="Gene3D" id="3.40.50.2000">
    <property type="entry name" value="Glycogen Phosphorylase B"/>
    <property type="match status" value="2"/>
</dbReference>
<gene>
    <name evidence="2" type="ORF">CKO25_09345</name>
</gene>
<protein>
    <submittedName>
        <fullName evidence="2">Glycosyl transferase family 1</fullName>
    </submittedName>
</protein>
<evidence type="ECO:0000313" key="3">
    <source>
        <dbReference type="Proteomes" id="UP001138802"/>
    </source>
</evidence>
<accession>A0A9X0WHK6</accession>
<dbReference type="GO" id="GO:0016757">
    <property type="term" value="F:glycosyltransferase activity"/>
    <property type="evidence" value="ECO:0007669"/>
    <property type="project" value="InterPro"/>
</dbReference>
<keyword evidence="3" id="KW-1185">Reference proteome</keyword>
<comment type="caution">
    <text evidence="2">The sequence shown here is derived from an EMBL/GenBank/DDBJ whole genome shotgun (WGS) entry which is preliminary data.</text>
</comment>
<dbReference type="PANTHER" id="PTHR12526">
    <property type="entry name" value="GLYCOSYLTRANSFERASE"/>
    <property type="match status" value="1"/>
</dbReference>
<dbReference type="SUPFAM" id="SSF53756">
    <property type="entry name" value="UDP-Glycosyltransferase/glycogen phosphorylase"/>
    <property type="match status" value="1"/>
</dbReference>